<sequence>MKWLQRFLLLVGGSAGAVLLVSVMYFLLFILGNADFSQAYRNIDNYEGITFINTYKHKAYKRTFWGLQEVEYPGVSLDRHELDQSDEAYELVKEKEGDAAWITCFTTSPDGKYVLYAEAISISKGASTDDDHIYYRVLNTQDGSVTTIYDGPYKCFWATWQ</sequence>
<proteinExistence type="predicted"/>
<name>A0A5D6W8F8_9FIRM</name>
<dbReference type="SUPFAM" id="SSF50993">
    <property type="entry name" value="Peptidase/esterase 'gauge' domain"/>
    <property type="match status" value="1"/>
</dbReference>
<comment type="caution">
    <text evidence="2">The sequence shown here is derived from an EMBL/GenBank/DDBJ whole genome shotgun (WGS) entry which is preliminary data.</text>
</comment>
<dbReference type="AlphaFoldDB" id="A0A5D6W8F8"/>
<reference evidence="2 3" key="1">
    <citation type="submission" date="2019-08" db="EMBL/GenBank/DDBJ databases">
        <title>Selenomonas sp. mPRGC5 and Selenomonas sp. mPRGC8 isolated from ruminal fluid of dairy goat (Capra hircus).</title>
        <authorList>
            <person name="Poothong S."/>
            <person name="Nuengjamnong C."/>
            <person name="Tanasupawat S."/>
        </authorList>
    </citation>
    <scope>NUCLEOTIDE SEQUENCE [LARGE SCALE GENOMIC DNA]</scope>
    <source>
        <strain evidence="3">mPRGC5</strain>
    </source>
</reference>
<organism evidence="2 3">
    <name type="scientific">Selenomonas ruminis</name>
    <dbReference type="NCBI Taxonomy" id="2593411"/>
    <lineage>
        <taxon>Bacteria</taxon>
        <taxon>Bacillati</taxon>
        <taxon>Bacillota</taxon>
        <taxon>Negativicutes</taxon>
        <taxon>Selenomonadales</taxon>
        <taxon>Selenomonadaceae</taxon>
        <taxon>Selenomonas</taxon>
    </lineage>
</organism>
<dbReference type="RefSeq" id="WP_149170216.1">
    <property type="nucleotide sequence ID" value="NZ_VTOY01000001.1"/>
</dbReference>
<keyword evidence="1" id="KW-1133">Transmembrane helix</keyword>
<evidence type="ECO:0000256" key="1">
    <source>
        <dbReference type="SAM" id="Phobius"/>
    </source>
</evidence>
<keyword evidence="3" id="KW-1185">Reference proteome</keyword>
<evidence type="ECO:0000313" key="2">
    <source>
        <dbReference type="EMBL" id="TYZ24583.1"/>
    </source>
</evidence>
<keyword evidence="1" id="KW-0472">Membrane</keyword>
<protein>
    <submittedName>
        <fullName evidence="2">Uncharacterized protein</fullName>
    </submittedName>
</protein>
<gene>
    <name evidence="2" type="ORF">FZ040_00605</name>
</gene>
<feature type="transmembrane region" description="Helical" evidence="1">
    <location>
        <begin position="7"/>
        <end position="31"/>
    </location>
</feature>
<evidence type="ECO:0000313" key="3">
    <source>
        <dbReference type="Proteomes" id="UP000323646"/>
    </source>
</evidence>
<dbReference type="EMBL" id="VTOY01000001">
    <property type="protein sequence ID" value="TYZ24583.1"/>
    <property type="molecule type" value="Genomic_DNA"/>
</dbReference>
<keyword evidence="1" id="KW-0812">Transmembrane</keyword>
<dbReference type="Proteomes" id="UP000323646">
    <property type="component" value="Unassembled WGS sequence"/>
</dbReference>
<accession>A0A5D6W8F8</accession>
<dbReference type="OrthoDB" id="2004310at2"/>